<dbReference type="PATRIC" id="fig|1397108.4.peg.1759"/>
<feature type="transmembrane region" description="Helical" evidence="3">
    <location>
        <begin position="33"/>
        <end position="54"/>
    </location>
</feature>
<keyword evidence="3" id="KW-0812">Transmembrane</keyword>
<keyword evidence="4" id="KW-0966">Cell projection</keyword>
<name>A0A0N7HIM9_9RHOB</name>
<comment type="similarity">
    <text evidence="1">Belongs to the type III secretion exporter family.</text>
</comment>
<feature type="compositionally biased region" description="Basic and acidic residues" evidence="2">
    <location>
        <begin position="8"/>
        <end position="25"/>
    </location>
</feature>
<feature type="transmembrane region" description="Helical" evidence="3">
    <location>
        <begin position="188"/>
        <end position="213"/>
    </location>
</feature>
<proteinExistence type="inferred from homology"/>
<evidence type="ECO:0000256" key="3">
    <source>
        <dbReference type="SAM" id="Phobius"/>
    </source>
</evidence>
<evidence type="ECO:0000256" key="2">
    <source>
        <dbReference type="SAM" id="MobiDB-lite"/>
    </source>
</evidence>
<gene>
    <name evidence="4" type="ORF">IMCC12053_1722</name>
</gene>
<protein>
    <submittedName>
        <fullName evidence="4">Flagellar biosynthesis protein FlhB</fullName>
    </submittedName>
</protein>
<dbReference type="PANTHER" id="PTHR30531:SF12">
    <property type="entry name" value="FLAGELLAR BIOSYNTHETIC PROTEIN FLHB"/>
    <property type="match status" value="1"/>
</dbReference>
<feature type="region of interest" description="Disordered" evidence="2">
    <location>
        <begin position="224"/>
        <end position="246"/>
    </location>
</feature>
<evidence type="ECO:0000313" key="4">
    <source>
        <dbReference type="EMBL" id="ALI55669.1"/>
    </source>
</evidence>
<keyword evidence="4" id="KW-0282">Flagellum</keyword>
<evidence type="ECO:0000256" key="1">
    <source>
        <dbReference type="ARBA" id="ARBA00010690"/>
    </source>
</evidence>
<dbReference type="GO" id="GO:0005886">
    <property type="term" value="C:plasma membrane"/>
    <property type="evidence" value="ECO:0007669"/>
    <property type="project" value="TreeGrafter"/>
</dbReference>
<dbReference type="Gene3D" id="3.40.1690.10">
    <property type="entry name" value="secretion proteins EscU"/>
    <property type="match status" value="1"/>
</dbReference>
<feature type="region of interest" description="Disordered" evidence="2">
    <location>
        <begin position="1"/>
        <end position="25"/>
    </location>
</feature>
<dbReference type="EMBL" id="CP012023">
    <property type="protein sequence ID" value="ALI55669.1"/>
    <property type="molecule type" value="Genomic_DNA"/>
</dbReference>
<dbReference type="GO" id="GO:0009306">
    <property type="term" value="P:protein secretion"/>
    <property type="evidence" value="ECO:0007669"/>
    <property type="project" value="InterPro"/>
</dbReference>
<dbReference type="PANTHER" id="PTHR30531">
    <property type="entry name" value="FLAGELLAR BIOSYNTHETIC PROTEIN FLHB"/>
    <property type="match status" value="1"/>
</dbReference>
<feature type="transmembrane region" description="Helical" evidence="3">
    <location>
        <begin position="95"/>
        <end position="119"/>
    </location>
</feature>
<keyword evidence="4" id="KW-0969">Cilium</keyword>
<dbReference type="SUPFAM" id="SSF160544">
    <property type="entry name" value="EscU C-terminal domain-like"/>
    <property type="match status" value="1"/>
</dbReference>
<dbReference type="AlphaFoldDB" id="A0A0N7HIM9"/>
<dbReference type="RefSeq" id="WP_062217972.1">
    <property type="nucleotide sequence ID" value="NZ_CP012023.1"/>
</dbReference>
<keyword evidence="3" id="KW-1133">Transmembrane helix</keyword>
<organism evidence="4 5">
    <name type="scientific">Celeribacter marinus</name>
    <dbReference type="NCBI Taxonomy" id="1397108"/>
    <lineage>
        <taxon>Bacteria</taxon>
        <taxon>Pseudomonadati</taxon>
        <taxon>Pseudomonadota</taxon>
        <taxon>Alphaproteobacteria</taxon>
        <taxon>Rhodobacterales</taxon>
        <taxon>Roseobacteraceae</taxon>
        <taxon>Celeribacter</taxon>
    </lineage>
</organism>
<feature type="transmembrane region" description="Helical" evidence="3">
    <location>
        <begin position="152"/>
        <end position="168"/>
    </location>
</feature>
<dbReference type="KEGG" id="cmar:IMCC12053_1722"/>
<dbReference type="OrthoDB" id="9807950at2"/>
<dbReference type="Proteomes" id="UP000064920">
    <property type="component" value="Chromosome"/>
</dbReference>
<dbReference type="PRINTS" id="PR00950">
    <property type="entry name" value="TYPE3IMSPROT"/>
</dbReference>
<evidence type="ECO:0000313" key="5">
    <source>
        <dbReference type="Proteomes" id="UP000064920"/>
    </source>
</evidence>
<sequence length="364" mass="40152">MSDDDDSDKQHEPSQKKLDDARKRGEIPRSTDVATASAYLGFVVTAMAIGGAALQSTGSVMYGVLENVDLLSDAWFDGSGSAWGGGLMGEILISLIPWFLIPAAFVVATLFATQSLVFATDRIEPKMSKISLISNAKNKFGRAGIFEFAKSFFKLSIYSIVVGIYLWSKLPEMVSTMSLSPGMITVELLKLGLGFFAIVLAISIVIGGVDYLFQVNEHLRKNRMSHKEMRDEAKDQDGDPHMKQKRRQKAYEIAMNQMMKEVPKADVIIVNPTHYAVALKWDRMRGGAPVCVAKGVDEIAATIREIAAEHDIPIHRDPPTARAIYAGVDLGQEIWPEHYPAVAASIRFAEEMRKKMRAKRSVGL</sequence>
<accession>A0A0N7HIM9</accession>
<feature type="compositionally biased region" description="Basic and acidic residues" evidence="2">
    <location>
        <begin position="225"/>
        <end position="242"/>
    </location>
</feature>
<dbReference type="Pfam" id="PF01312">
    <property type="entry name" value="Bac_export_2"/>
    <property type="match status" value="1"/>
</dbReference>
<dbReference type="InterPro" id="IPR006135">
    <property type="entry name" value="T3SS_substrate_exporter"/>
</dbReference>
<dbReference type="InterPro" id="IPR029025">
    <property type="entry name" value="T3SS_substrate_exporter_C"/>
</dbReference>
<dbReference type="STRING" id="1397108.IMCC12053_1722"/>
<keyword evidence="5" id="KW-1185">Reference proteome</keyword>
<reference evidence="4 5" key="1">
    <citation type="submission" date="2015-05" db="EMBL/GenBank/DDBJ databases">
        <authorList>
            <person name="Wang D.B."/>
            <person name="Wang M."/>
        </authorList>
    </citation>
    <scope>NUCLEOTIDE SEQUENCE [LARGE SCALE GENOMIC DNA]</scope>
    <source>
        <strain evidence="4 5">IMCC 12053</strain>
    </source>
</reference>
<keyword evidence="3" id="KW-0472">Membrane</keyword>